<feature type="compositionally biased region" description="Basic and acidic residues" evidence="1">
    <location>
        <begin position="749"/>
        <end position="759"/>
    </location>
</feature>
<organism evidence="2 3">
    <name type="scientific">Ustilago trichophora</name>
    <dbReference type="NCBI Taxonomy" id="86804"/>
    <lineage>
        <taxon>Eukaryota</taxon>
        <taxon>Fungi</taxon>
        <taxon>Dikarya</taxon>
        <taxon>Basidiomycota</taxon>
        <taxon>Ustilaginomycotina</taxon>
        <taxon>Ustilaginomycetes</taxon>
        <taxon>Ustilaginales</taxon>
        <taxon>Ustilaginaceae</taxon>
        <taxon>Ustilago</taxon>
    </lineage>
</organism>
<feature type="region of interest" description="Disordered" evidence="1">
    <location>
        <begin position="477"/>
        <end position="553"/>
    </location>
</feature>
<evidence type="ECO:0008006" key="4">
    <source>
        <dbReference type="Google" id="ProtNLM"/>
    </source>
</evidence>
<feature type="compositionally biased region" description="Polar residues" evidence="1">
    <location>
        <begin position="534"/>
        <end position="546"/>
    </location>
</feature>
<feature type="compositionally biased region" description="Low complexity" evidence="1">
    <location>
        <begin position="478"/>
        <end position="488"/>
    </location>
</feature>
<dbReference type="EMBL" id="OOIN01000039">
    <property type="protein sequence ID" value="SPO31660.1"/>
    <property type="molecule type" value="Genomic_DNA"/>
</dbReference>
<feature type="compositionally biased region" description="Basic and acidic residues" evidence="1">
    <location>
        <begin position="668"/>
        <end position="686"/>
    </location>
</feature>
<protein>
    <recommendedName>
        <fullName evidence="4">Arrestin-like N-terminal domain-containing protein</fullName>
    </recommendedName>
</protein>
<evidence type="ECO:0000313" key="3">
    <source>
        <dbReference type="Proteomes" id="UP000324022"/>
    </source>
</evidence>
<name>A0A5C3ENJ4_9BASI</name>
<dbReference type="OrthoDB" id="3365616at2759"/>
<reference evidence="2 3" key="1">
    <citation type="submission" date="2018-03" db="EMBL/GenBank/DDBJ databases">
        <authorList>
            <person name="Guldener U."/>
        </authorList>
    </citation>
    <scope>NUCLEOTIDE SEQUENCE [LARGE SCALE GENOMIC DNA]</scope>
    <source>
        <strain evidence="2 3">NBRC100155</strain>
    </source>
</reference>
<feature type="compositionally biased region" description="Low complexity" evidence="1">
    <location>
        <begin position="791"/>
        <end position="811"/>
    </location>
</feature>
<dbReference type="InterPro" id="IPR014752">
    <property type="entry name" value="Arrestin-like_C"/>
</dbReference>
<feature type="compositionally biased region" description="Polar residues" evidence="1">
    <location>
        <begin position="693"/>
        <end position="708"/>
    </location>
</feature>
<feature type="compositionally biased region" description="Polar residues" evidence="1">
    <location>
        <begin position="494"/>
        <end position="507"/>
    </location>
</feature>
<dbReference type="Proteomes" id="UP000324022">
    <property type="component" value="Unassembled WGS sequence"/>
</dbReference>
<accession>A0A5C3ENJ4</accession>
<feature type="region of interest" description="Disordered" evidence="1">
    <location>
        <begin position="575"/>
        <end position="708"/>
    </location>
</feature>
<keyword evidence="3" id="KW-1185">Reference proteome</keyword>
<feature type="region of interest" description="Disordered" evidence="1">
    <location>
        <begin position="178"/>
        <end position="202"/>
    </location>
</feature>
<dbReference type="AlphaFoldDB" id="A0A5C3ENJ4"/>
<feature type="compositionally biased region" description="Low complexity" evidence="1">
    <location>
        <begin position="508"/>
        <end position="532"/>
    </location>
</feature>
<sequence length="858" mass="91969">MARIARPPVPVKAVPLKTVHTYPTKNGNASLNIYSYPQRVPTFMGGSYERGWGALAGHVEIHITEPSGDRISAIKLTLTATQITTIPKTASADAPSALDRMPIDSEETKTKQVTLLHLEQILFEPLKTSDRDAALLSHGKHVYPFTIQLPLAGNKDKKNPPLLPPSCVIEPLLVGPSDAKARQKTSSGPFGRPKATGKDQTRPAWATVKYQLKLTVQRPGLLKRNLRSYAPFVYLPAPPASATALLLQRRTLGAQMAAIVLQRQGDGCQPIETPDEWRQRPLPFLMSPNGPQKLENGKKSGFLSSLFSGPKKQQTIHWHEAWTFSMPMSGRSSFPLRSAIPFVVRCNTNKPIDLSVGSPLAFRLYRRVRLLSGKKQKAIAMQQEPVAEAALRFAIESRGIVRLNGLISLPPNCVPNFEVSNLSLDYYVAVVRVLDGTVLHKEAVNLACPPPVEPRTPYGPFPSGLVWRSAQEAALQLPESPSSFDESPPLVPRATSSVSALSPAASTRQRPSFSSIASSSSSSFQTTSRRPSMAYSTTSYRSGSTDSAHHASAASSLNHANAAASASTVPMGLAGMANPPPASSAGYAQSSANLDPVREQGRAPSAAQAKQPMSAREQSTRRASHADSVAALKDTSDAASMASSRRRQKYSSRGAAPVSEAHSARSSVEQDPRQEASRFAHIHEKAPLASIARQDSQSTSRATSTEIGSSRRGLFVANADDLPSIPVKTTASAREQANALVGASSPPSRPREKRSESSRRGSAAFHDQLDAPSASAASSSRDRRSRRGQLPVAPALAAAPAAPTSAPEHAPVSPQPNLVDPSALLTNEDLMYGEEMELDLPPSYFEAVYGAEEEDDDA</sequence>
<evidence type="ECO:0000256" key="1">
    <source>
        <dbReference type="SAM" id="MobiDB-lite"/>
    </source>
</evidence>
<feature type="region of interest" description="Disordered" evidence="1">
    <location>
        <begin position="731"/>
        <end position="822"/>
    </location>
</feature>
<gene>
    <name evidence="2" type="ORF">UTRI_06299_B</name>
</gene>
<proteinExistence type="predicted"/>
<dbReference type="Gene3D" id="2.60.40.640">
    <property type="match status" value="1"/>
</dbReference>
<evidence type="ECO:0000313" key="2">
    <source>
        <dbReference type="EMBL" id="SPO31660.1"/>
    </source>
</evidence>